<dbReference type="Pfam" id="PF00561">
    <property type="entry name" value="Abhydrolase_1"/>
    <property type="match status" value="1"/>
</dbReference>
<gene>
    <name evidence="4" type="ORF">A1O3_09838</name>
</gene>
<dbReference type="EMBL" id="AMGY01000010">
    <property type="protein sequence ID" value="EXJ77611.1"/>
    <property type="molecule type" value="Genomic_DNA"/>
</dbReference>
<dbReference type="Gene3D" id="3.40.50.1820">
    <property type="entry name" value="alpha/beta hydrolase"/>
    <property type="match status" value="1"/>
</dbReference>
<dbReference type="Proteomes" id="UP000019478">
    <property type="component" value="Unassembled WGS sequence"/>
</dbReference>
<keyword evidence="5" id="KW-1185">Reference proteome</keyword>
<dbReference type="RefSeq" id="XP_007738121.1">
    <property type="nucleotide sequence ID" value="XM_007739931.1"/>
</dbReference>
<dbReference type="GO" id="GO:0016020">
    <property type="term" value="C:membrane"/>
    <property type="evidence" value="ECO:0007669"/>
    <property type="project" value="TreeGrafter"/>
</dbReference>
<dbReference type="InterPro" id="IPR002410">
    <property type="entry name" value="Peptidase_S33"/>
</dbReference>
<name>W9XKV9_9EURO</name>
<comment type="caution">
    <text evidence="4">The sequence shown here is derived from an EMBL/GenBank/DDBJ whole genome shotgun (WGS) entry which is preliminary data.</text>
</comment>
<dbReference type="AlphaFoldDB" id="W9XKV9"/>
<evidence type="ECO:0000256" key="1">
    <source>
        <dbReference type="ARBA" id="ARBA00010088"/>
    </source>
</evidence>
<keyword evidence="2" id="KW-0378">Hydrolase</keyword>
<dbReference type="PANTHER" id="PTHR43798">
    <property type="entry name" value="MONOACYLGLYCEROL LIPASE"/>
    <property type="match status" value="1"/>
</dbReference>
<sequence>MAAAKISTSTVVMDDGVKLYVKFHGDVSDTTKPLIIGLHGGPGLGNHTALDGTLGDLASSFRVLVYDARGSGVSDLVGPYTHERWIKDIENLRIWAGAETFVLAGHSYGGFIALDYAISHPNRLSGLILIDTWTVGTLGQMGALANILTSDRVQNVDKDRQLRIWSGNLLSDQDYQDGITEILAFYSPPDEEGAPKKPATPAPMPADLFGPHKPFHIHYETQNWAFGWNLPRFDVRKKLKDIKASPSLSRPTLTRSPALVFPLPCGVVPTLITVGRHDQVTPVSFALELEKGIPNSRLEIFEHSSHSPYVDEPDKFRDVLLDFVKSKVL</sequence>
<comment type="similarity">
    <text evidence="1">Belongs to the peptidase S33 family.</text>
</comment>
<dbReference type="HOGENOM" id="CLU_020336_50_0_1"/>
<dbReference type="SUPFAM" id="SSF53474">
    <property type="entry name" value="alpha/beta-Hydrolases"/>
    <property type="match status" value="1"/>
</dbReference>
<dbReference type="InterPro" id="IPR050266">
    <property type="entry name" value="AB_hydrolase_sf"/>
</dbReference>
<dbReference type="InterPro" id="IPR029058">
    <property type="entry name" value="AB_hydrolase_fold"/>
</dbReference>
<evidence type="ECO:0000259" key="3">
    <source>
        <dbReference type="Pfam" id="PF00561"/>
    </source>
</evidence>
<dbReference type="PANTHER" id="PTHR43798:SF31">
    <property type="entry name" value="AB HYDROLASE SUPERFAMILY PROTEIN YCLE"/>
    <property type="match status" value="1"/>
</dbReference>
<dbReference type="OrthoDB" id="408373at2759"/>
<evidence type="ECO:0000313" key="4">
    <source>
        <dbReference type="EMBL" id="EXJ77611.1"/>
    </source>
</evidence>
<dbReference type="GeneID" id="19173921"/>
<dbReference type="GO" id="GO:0006508">
    <property type="term" value="P:proteolysis"/>
    <property type="evidence" value="ECO:0007669"/>
    <property type="project" value="InterPro"/>
</dbReference>
<reference evidence="4 5" key="1">
    <citation type="submission" date="2013-03" db="EMBL/GenBank/DDBJ databases">
        <title>The Genome Sequence of Capronia epimyces CBS 606.96.</title>
        <authorList>
            <consortium name="The Broad Institute Genomics Platform"/>
            <person name="Cuomo C."/>
            <person name="de Hoog S."/>
            <person name="Gorbushina A."/>
            <person name="Walker B."/>
            <person name="Young S.K."/>
            <person name="Zeng Q."/>
            <person name="Gargeya S."/>
            <person name="Fitzgerald M."/>
            <person name="Haas B."/>
            <person name="Abouelleil A."/>
            <person name="Allen A.W."/>
            <person name="Alvarado L."/>
            <person name="Arachchi H.M."/>
            <person name="Berlin A.M."/>
            <person name="Chapman S.B."/>
            <person name="Gainer-Dewar J."/>
            <person name="Goldberg J."/>
            <person name="Griggs A."/>
            <person name="Gujja S."/>
            <person name="Hansen M."/>
            <person name="Howarth C."/>
            <person name="Imamovic A."/>
            <person name="Ireland A."/>
            <person name="Larimer J."/>
            <person name="McCowan C."/>
            <person name="Murphy C."/>
            <person name="Pearson M."/>
            <person name="Poon T.W."/>
            <person name="Priest M."/>
            <person name="Roberts A."/>
            <person name="Saif S."/>
            <person name="Shea T."/>
            <person name="Sisk P."/>
            <person name="Sykes S."/>
            <person name="Wortman J."/>
            <person name="Nusbaum C."/>
            <person name="Birren B."/>
        </authorList>
    </citation>
    <scope>NUCLEOTIDE SEQUENCE [LARGE SCALE GENOMIC DNA]</scope>
    <source>
        <strain evidence="4 5">CBS 606.96</strain>
    </source>
</reference>
<evidence type="ECO:0000313" key="5">
    <source>
        <dbReference type="Proteomes" id="UP000019478"/>
    </source>
</evidence>
<dbReference type="GO" id="GO:0008233">
    <property type="term" value="F:peptidase activity"/>
    <property type="evidence" value="ECO:0007669"/>
    <property type="project" value="InterPro"/>
</dbReference>
<dbReference type="eggNOG" id="ENOG502QPPY">
    <property type="taxonomic scope" value="Eukaryota"/>
</dbReference>
<proteinExistence type="inferred from homology"/>
<evidence type="ECO:0000256" key="2">
    <source>
        <dbReference type="ARBA" id="ARBA00022801"/>
    </source>
</evidence>
<dbReference type="STRING" id="1182542.W9XKV9"/>
<accession>W9XKV9</accession>
<protein>
    <recommendedName>
        <fullName evidence="3">AB hydrolase-1 domain-containing protein</fullName>
    </recommendedName>
</protein>
<dbReference type="InterPro" id="IPR000073">
    <property type="entry name" value="AB_hydrolase_1"/>
</dbReference>
<dbReference type="PRINTS" id="PR00793">
    <property type="entry name" value="PROAMNOPTASE"/>
</dbReference>
<organism evidence="4 5">
    <name type="scientific">Capronia epimyces CBS 606.96</name>
    <dbReference type="NCBI Taxonomy" id="1182542"/>
    <lineage>
        <taxon>Eukaryota</taxon>
        <taxon>Fungi</taxon>
        <taxon>Dikarya</taxon>
        <taxon>Ascomycota</taxon>
        <taxon>Pezizomycotina</taxon>
        <taxon>Eurotiomycetes</taxon>
        <taxon>Chaetothyriomycetidae</taxon>
        <taxon>Chaetothyriales</taxon>
        <taxon>Herpotrichiellaceae</taxon>
        <taxon>Capronia</taxon>
    </lineage>
</organism>
<feature type="domain" description="AB hydrolase-1" evidence="3">
    <location>
        <begin position="33"/>
        <end position="313"/>
    </location>
</feature>
<dbReference type="PRINTS" id="PR00111">
    <property type="entry name" value="ABHYDROLASE"/>
</dbReference>